<name>A0ABR1TSZ0_9PEZI</name>
<evidence type="ECO:0000259" key="1">
    <source>
        <dbReference type="Pfam" id="PF23749"/>
    </source>
</evidence>
<dbReference type="InterPro" id="IPR015943">
    <property type="entry name" value="WD40/YVTN_repeat-like_dom_sf"/>
</dbReference>
<protein>
    <recommendedName>
        <fullName evidence="1">DUF7165 domain-containing protein</fullName>
    </recommendedName>
</protein>
<feature type="domain" description="DUF7165" evidence="1">
    <location>
        <begin position="27"/>
        <end position="183"/>
    </location>
</feature>
<reference evidence="2 3" key="1">
    <citation type="submission" date="2023-01" db="EMBL/GenBank/DDBJ databases">
        <title>Analysis of 21 Apiospora genomes using comparative genomics revels a genus with tremendous synthesis potential of carbohydrate active enzymes and secondary metabolites.</title>
        <authorList>
            <person name="Sorensen T."/>
        </authorList>
    </citation>
    <scope>NUCLEOTIDE SEQUENCE [LARGE SCALE GENOMIC DNA]</scope>
    <source>
        <strain evidence="2 3">CBS 135458</strain>
    </source>
</reference>
<accession>A0ABR1TSZ0</accession>
<sequence>MAPMPCPSCRLFAREVKRNLFEAYLRPRTTTIKLVSNSISSSSVPGGEGMQFTSSPRGYHLLAYNSSRIYVLDIRGPELVVKRELKIMRRPVSACTLDDASLLAVLSSDMQVDVYDLRQQPPKRTQSLILDNPPRTIALSPCGSVLAAAYEGGIEVSSLHTGALPTDRRAVKCDGVDSLAFSF</sequence>
<dbReference type="GeneID" id="92095914"/>
<keyword evidence="3" id="KW-1185">Reference proteome</keyword>
<dbReference type="EMBL" id="JAQQWL010000011">
    <property type="protein sequence ID" value="KAK8049712.1"/>
    <property type="molecule type" value="Genomic_DNA"/>
</dbReference>
<evidence type="ECO:0000313" key="3">
    <source>
        <dbReference type="Proteomes" id="UP001480595"/>
    </source>
</evidence>
<comment type="caution">
    <text evidence="2">The sequence shown here is derived from an EMBL/GenBank/DDBJ whole genome shotgun (WGS) entry which is preliminary data.</text>
</comment>
<dbReference type="RefSeq" id="XP_066711961.1">
    <property type="nucleotide sequence ID" value="XM_066862851.1"/>
</dbReference>
<evidence type="ECO:0000313" key="2">
    <source>
        <dbReference type="EMBL" id="KAK8049712.1"/>
    </source>
</evidence>
<dbReference type="Pfam" id="PF23749">
    <property type="entry name" value="DUF7165"/>
    <property type="match status" value="1"/>
</dbReference>
<dbReference type="InterPro" id="IPR055589">
    <property type="entry name" value="DUF7165"/>
</dbReference>
<dbReference type="SUPFAM" id="SSF101898">
    <property type="entry name" value="NHL repeat"/>
    <property type="match status" value="1"/>
</dbReference>
<gene>
    <name evidence="2" type="ORF">PG994_011442</name>
</gene>
<proteinExistence type="predicted"/>
<dbReference type="Gene3D" id="2.130.10.10">
    <property type="entry name" value="YVTN repeat-like/Quinoprotein amine dehydrogenase"/>
    <property type="match status" value="1"/>
</dbReference>
<dbReference type="Proteomes" id="UP001480595">
    <property type="component" value="Unassembled WGS sequence"/>
</dbReference>
<organism evidence="2 3">
    <name type="scientific">Apiospora phragmitis</name>
    <dbReference type="NCBI Taxonomy" id="2905665"/>
    <lineage>
        <taxon>Eukaryota</taxon>
        <taxon>Fungi</taxon>
        <taxon>Dikarya</taxon>
        <taxon>Ascomycota</taxon>
        <taxon>Pezizomycotina</taxon>
        <taxon>Sordariomycetes</taxon>
        <taxon>Xylariomycetidae</taxon>
        <taxon>Amphisphaeriales</taxon>
        <taxon>Apiosporaceae</taxon>
        <taxon>Apiospora</taxon>
    </lineage>
</organism>